<proteinExistence type="predicted"/>
<dbReference type="InterPro" id="IPR020945">
    <property type="entry name" value="DMSO/NO3_reduct_chaperone"/>
</dbReference>
<evidence type="ECO:0000313" key="3">
    <source>
        <dbReference type="Proteomes" id="UP000193136"/>
    </source>
</evidence>
<dbReference type="OrthoDB" id="8478585at2"/>
<name>A0A1X0XN21_9BACT</name>
<comment type="caution">
    <text evidence="2">The sequence shown here is derived from an EMBL/GenBank/DDBJ whole genome shotgun (WGS) entry which is preliminary data.</text>
</comment>
<dbReference type="EMBL" id="NAAD01000032">
    <property type="protein sequence ID" value="ORJ54285.1"/>
    <property type="molecule type" value="Genomic_DNA"/>
</dbReference>
<gene>
    <name evidence="2" type="ORF">B5V00_15840</name>
</gene>
<reference evidence="2 3" key="1">
    <citation type="submission" date="2017-03" db="EMBL/GenBank/DDBJ databases">
        <title>Genome sequence of Geothermobacter sp. EPR-M, Deep-Sea Iron Reducer.</title>
        <authorList>
            <person name="Tully B."/>
            <person name="Savalia P."/>
            <person name="Abuyen K."/>
            <person name="Baughan C."/>
            <person name="Romero E."/>
            <person name="Ronkowski C."/>
            <person name="Torres B."/>
            <person name="Tremblay J."/>
            <person name="Trujillo A."/>
            <person name="Tyler M."/>
            <person name="Perez-Rodriguez I."/>
            <person name="Amend J."/>
        </authorList>
    </citation>
    <scope>NUCLEOTIDE SEQUENCE [LARGE SCALE GENOMIC DNA]</scope>
    <source>
        <strain evidence="2 3">EPR-M</strain>
    </source>
</reference>
<dbReference type="InterPro" id="IPR003765">
    <property type="entry name" value="NO3_reductase_chaperone_NarJ"/>
</dbReference>
<dbReference type="PANTHER" id="PTHR43680:SF2">
    <property type="entry name" value="NITRATE REDUCTASE MOLYBDENUM COFACTOR ASSEMBLY CHAPERONE NARJ"/>
    <property type="match status" value="1"/>
</dbReference>
<organism evidence="2 3">
    <name type="scientific">Geothermobacter hydrogeniphilus</name>
    <dbReference type="NCBI Taxonomy" id="1969733"/>
    <lineage>
        <taxon>Bacteria</taxon>
        <taxon>Pseudomonadati</taxon>
        <taxon>Thermodesulfobacteriota</taxon>
        <taxon>Desulfuromonadia</taxon>
        <taxon>Desulfuromonadales</taxon>
        <taxon>Geothermobacteraceae</taxon>
        <taxon>Geothermobacter</taxon>
    </lineage>
</organism>
<dbReference type="InterPro" id="IPR036411">
    <property type="entry name" value="TorD-like_sf"/>
</dbReference>
<accession>A0A1X0XN21</accession>
<keyword evidence="3" id="KW-1185">Reference proteome</keyword>
<dbReference type="Pfam" id="PF02613">
    <property type="entry name" value="Nitrate_red_del"/>
    <property type="match status" value="1"/>
</dbReference>
<evidence type="ECO:0000256" key="1">
    <source>
        <dbReference type="ARBA" id="ARBA00023063"/>
    </source>
</evidence>
<dbReference type="GO" id="GO:0016530">
    <property type="term" value="F:metallochaperone activity"/>
    <property type="evidence" value="ECO:0007669"/>
    <property type="project" value="TreeGrafter"/>
</dbReference>
<dbReference type="Proteomes" id="UP000193136">
    <property type="component" value="Unassembled WGS sequence"/>
</dbReference>
<dbReference type="SUPFAM" id="SSF89155">
    <property type="entry name" value="TorD-like"/>
    <property type="match status" value="1"/>
</dbReference>
<sequence>MLNLPTHQQICRQFAGLLSYPAEEQLPTLDSLSETLQPIAAEATERLRNFAAFREQQAPSRVEEIYTSCFDLQPSCHPYVGYQLCGESQARILFLMQLKQLYREYGFTDESELPDHLVTMLRFLGSIDDQACRDEIIADGLRPALEKLVAGFDGEEQPYLDLLQALRSFLNLPLATEGSAAGPEKECDS</sequence>
<dbReference type="GO" id="GO:0051082">
    <property type="term" value="F:unfolded protein binding"/>
    <property type="evidence" value="ECO:0007669"/>
    <property type="project" value="InterPro"/>
</dbReference>
<dbReference type="GO" id="GO:0051131">
    <property type="term" value="P:chaperone-mediated protein complex assembly"/>
    <property type="evidence" value="ECO:0007669"/>
    <property type="project" value="InterPro"/>
</dbReference>
<dbReference type="Gene3D" id="1.10.3480.10">
    <property type="entry name" value="TorD-like"/>
    <property type="match status" value="1"/>
</dbReference>
<protein>
    <submittedName>
        <fullName evidence="2">Nitrate reductase molybdenum cofactor assembly chaperone</fullName>
    </submittedName>
</protein>
<dbReference type="AlphaFoldDB" id="A0A1X0XN21"/>
<dbReference type="GO" id="GO:0042128">
    <property type="term" value="P:nitrate assimilation"/>
    <property type="evidence" value="ECO:0007669"/>
    <property type="project" value="UniProtKB-KW"/>
</dbReference>
<keyword evidence="1" id="KW-0534">Nitrate assimilation</keyword>
<dbReference type="RefSeq" id="WP_085011781.1">
    <property type="nucleotide sequence ID" value="NZ_NAAD01000032.1"/>
</dbReference>
<dbReference type="STRING" id="1969733.B5V00_15840"/>
<evidence type="ECO:0000313" key="2">
    <source>
        <dbReference type="EMBL" id="ORJ54285.1"/>
    </source>
</evidence>
<dbReference type="NCBIfam" id="TIGR00684">
    <property type="entry name" value="narJ"/>
    <property type="match status" value="1"/>
</dbReference>
<dbReference type="PANTHER" id="PTHR43680">
    <property type="entry name" value="NITRATE REDUCTASE MOLYBDENUM COFACTOR ASSEMBLY CHAPERONE"/>
    <property type="match status" value="1"/>
</dbReference>